<evidence type="ECO:0000313" key="12">
    <source>
        <dbReference type="EMBL" id="MFD0723976.1"/>
    </source>
</evidence>
<feature type="binding site" evidence="9">
    <location>
        <position position="117"/>
    </location>
    <ligand>
        <name>GTP</name>
        <dbReference type="ChEBI" id="CHEBI:37565"/>
    </ligand>
</feature>
<feature type="active site" description="Proton acceptor" evidence="9">
    <location>
        <position position="129"/>
    </location>
</feature>
<feature type="domain" description="Bacterial bifunctional deaminase-reductase C-terminal" evidence="11">
    <location>
        <begin position="230"/>
        <end position="436"/>
    </location>
</feature>
<dbReference type="GO" id="GO:0003935">
    <property type="term" value="F:GTP cyclohydrolase II activity"/>
    <property type="evidence" value="ECO:0007669"/>
    <property type="project" value="UniProtKB-EC"/>
</dbReference>
<feature type="binding site" evidence="9">
    <location>
        <position position="70"/>
    </location>
    <ligand>
        <name>Zn(2+)</name>
        <dbReference type="ChEBI" id="CHEBI:29105"/>
        <note>catalytic</note>
    </ligand>
</feature>
<dbReference type="InterPro" id="IPR002734">
    <property type="entry name" value="RibDG_C"/>
</dbReference>
<dbReference type="EMBL" id="JBHTIF010000001">
    <property type="protein sequence ID" value="MFD0723976.1"/>
    <property type="molecule type" value="Genomic_DNA"/>
</dbReference>
<feature type="binding site" evidence="9">
    <location>
        <position position="57"/>
    </location>
    <ligand>
        <name>Zn(2+)</name>
        <dbReference type="ChEBI" id="CHEBI:29105"/>
        <note>catalytic</note>
    </ligand>
</feature>
<dbReference type="InterPro" id="IPR024072">
    <property type="entry name" value="DHFR-like_dom_sf"/>
</dbReference>
<gene>
    <name evidence="9 12" type="primary">ribA</name>
    <name evidence="12" type="ORF">ACFQ0E_00025</name>
</gene>
<feature type="binding site" evidence="9">
    <location>
        <position position="73"/>
    </location>
    <ligand>
        <name>GTP</name>
        <dbReference type="ChEBI" id="CHEBI:37565"/>
    </ligand>
</feature>
<feature type="binding site" evidence="9">
    <location>
        <begin position="52"/>
        <end position="56"/>
    </location>
    <ligand>
        <name>GTP</name>
        <dbReference type="ChEBI" id="CHEBI:37565"/>
    </ligand>
</feature>
<dbReference type="SUPFAM" id="SSF142695">
    <property type="entry name" value="RibA-like"/>
    <property type="match status" value="1"/>
</dbReference>
<keyword evidence="7 9" id="KW-0342">GTP-binding</keyword>
<protein>
    <recommendedName>
        <fullName evidence="9">GTP cyclohydrolase-2</fullName>
        <ecNumber evidence="9">3.5.4.25</ecNumber>
    </recommendedName>
    <alternativeName>
        <fullName evidence="9">GTP cyclohydrolase II</fullName>
    </alternativeName>
</protein>
<comment type="cofactor">
    <cofactor evidence="9">
        <name>Zn(2+)</name>
        <dbReference type="ChEBI" id="CHEBI:29105"/>
    </cofactor>
    <text evidence="9">Binds 1 zinc ion per subunit.</text>
</comment>
<keyword evidence="5 9" id="KW-0378">Hydrolase</keyword>
<comment type="function">
    <text evidence="9">Catalyzes the conversion of GTP to 2,5-diamino-6-ribosylamino-4(3H)-pyrimidinone 5'-phosphate (DARP), formate and pyrophosphate.</text>
</comment>
<dbReference type="PANTHER" id="PTHR21327">
    <property type="entry name" value="GTP CYCLOHYDROLASE II-RELATED"/>
    <property type="match status" value="1"/>
</dbReference>
<dbReference type="Pfam" id="PF00925">
    <property type="entry name" value="GTP_cyclohydro2"/>
    <property type="match status" value="1"/>
</dbReference>
<dbReference type="CDD" id="cd00641">
    <property type="entry name" value="GTP_cyclohydro2"/>
    <property type="match status" value="1"/>
</dbReference>
<feature type="domain" description="GTP cyclohydrolase II" evidence="10">
    <location>
        <begin position="9"/>
        <end position="173"/>
    </location>
</feature>
<dbReference type="InterPro" id="IPR036144">
    <property type="entry name" value="RibA-like_sf"/>
</dbReference>
<dbReference type="NCBIfam" id="TIGR00505">
    <property type="entry name" value="ribA"/>
    <property type="match status" value="1"/>
</dbReference>
<dbReference type="InterPro" id="IPR032677">
    <property type="entry name" value="GTP_cyclohydro_II"/>
</dbReference>
<dbReference type="Pfam" id="PF01872">
    <property type="entry name" value="RibD_C"/>
    <property type="match status" value="1"/>
</dbReference>
<keyword evidence="2 9" id="KW-0686">Riboflavin biosynthesis</keyword>
<comment type="caution">
    <text evidence="12">The sequence shown here is derived from an EMBL/GenBank/DDBJ whole genome shotgun (WGS) entry which is preliminary data.</text>
</comment>
<dbReference type="Gene3D" id="3.40.50.10990">
    <property type="entry name" value="GTP cyclohydrolase II"/>
    <property type="match status" value="1"/>
</dbReference>
<evidence type="ECO:0000256" key="6">
    <source>
        <dbReference type="ARBA" id="ARBA00022833"/>
    </source>
</evidence>
<feature type="binding site" evidence="9">
    <location>
        <position position="152"/>
    </location>
    <ligand>
        <name>GTP</name>
        <dbReference type="ChEBI" id="CHEBI:37565"/>
    </ligand>
</feature>
<evidence type="ECO:0000259" key="10">
    <source>
        <dbReference type="Pfam" id="PF00925"/>
    </source>
</evidence>
<dbReference type="HAMAP" id="MF_00179">
    <property type="entry name" value="RibA"/>
    <property type="match status" value="1"/>
</dbReference>
<feature type="binding site" evidence="9">
    <location>
        <begin position="95"/>
        <end position="97"/>
    </location>
    <ligand>
        <name>GTP</name>
        <dbReference type="ChEBI" id="CHEBI:37565"/>
    </ligand>
</feature>
<name>A0ABW2Y7V5_9GAMM</name>
<organism evidence="12 13">
    <name type="scientific">Lysobacter brunescens</name>
    <dbReference type="NCBI Taxonomy" id="262323"/>
    <lineage>
        <taxon>Bacteria</taxon>
        <taxon>Pseudomonadati</taxon>
        <taxon>Pseudomonadota</taxon>
        <taxon>Gammaproteobacteria</taxon>
        <taxon>Lysobacterales</taxon>
        <taxon>Lysobacteraceae</taxon>
        <taxon>Lysobacter</taxon>
    </lineage>
</organism>
<evidence type="ECO:0000259" key="11">
    <source>
        <dbReference type="Pfam" id="PF01872"/>
    </source>
</evidence>
<evidence type="ECO:0000256" key="8">
    <source>
        <dbReference type="ARBA" id="ARBA00049295"/>
    </source>
</evidence>
<dbReference type="Gene3D" id="3.40.430.10">
    <property type="entry name" value="Dihydrofolate Reductase, subunit A"/>
    <property type="match status" value="1"/>
</dbReference>
<sequence>MNKLDVPCARMPIDVGEFQTAVFDGFDGREHVALTMGDLDAGEDDARPILVRLHSECFTGDVLGSRRCDCGEQLAESLRRIAQAGRGVLLYLRQEGRGIGLPEKLRAYNLQDQGLDTVDANVRLGHLPDARDYGVAARILQALGIETVRLLTNNPAKVDGLREHGIEVVARVPLVIAPRPQNRDYLQTKAVRMGHMLDAPAGHDPAVAPELERLFALLDRARVQPSPTLPFVTLSYAQTLDGCAAATKDRPLAISCSASRAFTHRMRAAHDGILIGIGTVLADNPSLTVRDATGPDPQPIVVDSRLRFPVDARLLNHPNRRVWIATTHHADPLRVRRLEALGAEVLIVPTDAADRVDLAALFAMLRQRGVRNLMVEGGGRILTQVVNQRLFDLLVLTVAPLMVGGVPAFAPNQGLLHHQHTRIAQPHYLPIGQDLVVWGEPQREDMRVEAVS</sequence>
<feature type="active site" description="Nucleophile" evidence="9">
    <location>
        <position position="131"/>
    </location>
</feature>
<evidence type="ECO:0000256" key="9">
    <source>
        <dbReference type="HAMAP-Rule" id="MF_00179"/>
    </source>
</evidence>
<dbReference type="InterPro" id="IPR011549">
    <property type="entry name" value="RibD_C"/>
</dbReference>
<evidence type="ECO:0000256" key="7">
    <source>
        <dbReference type="ARBA" id="ARBA00023134"/>
    </source>
</evidence>
<keyword evidence="4 9" id="KW-0547">Nucleotide-binding</keyword>
<dbReference type="InterPro" id="IPR000926">
    <property type="entry name" value="RibA"/>
</dbReference>
<evidence type="ECO:0000256" key="3">
    <source>
        <dbReference type="ARBA" id="ARBA00022723"/>
    </source>
</evidence>
<feature type="binding site" evidence="9">
    <location>
        <position position="68"/>
    </location>
    <ligand>
        <name>Zn(2+)</name>
        <dbReference type="ChEBI" id="CHEBI:29105"/>
        <note>catalytic</note>
    </ligand>
</feature>
<evidence type="ECO:0000313" key="13">
    <source>
        <dbReference type="Proteomes" id="UP001597110"/>
    </source>
</evidence>
<dbReference type="SUPFAM" id="SSF53597">
    <property type="entry name" value="Dihydrofolate reductase-like"/>
    <property type="match status" value="1"/>
</dbReference>
<accession>A0ABW2Y7V5</accession>
<keyword evidence="13" id="KW-1185">Reference proteome</keyword>
<dbReference type="PANTHER" id="PTHR21327:SF18">
    <property type="entry name" value="3,4-DIHYDROXY-2-BUTANONE 4-PHOSPHATE SYNTHASE"/>
    <property type="match status" value="1"/>
</dbReference>
<dbReference type="RefSeq" id="WP_386821629.1">
    <property type="nucleotide sequence ID" value="NZ_JBHTIF010000001.1"/>
</dbReference>
<dbReference type="NCBIfam" id="TIGR00227">
    <property type="entry name" value="ribD_Cterm"/>
    <property type="match status" value="1"/>
</dbReference>
<comment type="catalytic activity">
    <reaction evidence="8 9">
        <text>GTP + 4 H2O = 2,5-diamino-6-hydroxy-4-(5-phosphoribosylamino)-pyrimidine + formate + 2 phosphate + 3 H(+)</text>
        <dbReference type="Rhea" id="RHEA:23704"/>
        <dbReference type="ChEBI" id="CHEBI:15377"/>
        <dbReference type="ChEBI" id="CHEBI:15378"/>
        <dbReference type="ChEBI" id="CHEBI:15740"/>
        <dbReference type="ChEBI" id="CHEBI:37565"/>
        <dbReference type="ChEBI" id="CHEBI:43474"/>
        <dbReference type="ChEBI" id="CHEBI:58614"/>
        <dbReference type="EC" id="3.5.4.25"/>
    </reaction>
</comment>
<dbReference type="EC" id="3.5.4.25" evidence="9"/>
<dbReference type="NCBIfam" id="NF001591">
    <property type="entry name" value="PRK00393.1"/>
    <property type="match status" value="1"/>
</dbReference>
<keyword evidence="3 9" id="KW-0479">Metal-binding</keyword>
<evidence type="ECO:0000256" key="4">
    <source>
        <dbReference type="ARBA" id="ARBA00022741"/>
    </source>
</evidence>
<keyword evidence="6 9" id="KW-0862">Zinc</keyword>
<evidence type="ECO:0000256" key="5">
    <source>
        <dbReference type="ARBA" id="ARBA00022801"/>
    </source>
</evidence>
<comment type="pathway">
    <text evidence="1 9">Cofactor biosynthesis; riboflavin biosynthesis; 5-amino-6-(D-ribitylamino)uracil from GTP: step 1/4.</text>
</comment>
<proteinExistence type="inferred from homology"/>
<evidence type="ECO:0000256" key="1">
    <source>
        <dbReference type="ARBA" id="ARBA00004853"/>
    </source>
</evidence>
<evidence type="ECO:0000256" key="2">
    <source>
        <dbReference type="ARBA" id="ARBA00022619"/>
    </source>
</evidence>
<dbReference type="Proteomes" id="UP001597110">
    <property type="component" value="Unassembled WGS sequence"/>
</dbReference>
<comment type="similarity">
    <text evidence="9">Belongs to the GTP cyclohydrolase II family.</text>
</comment>
<reference evidence="13" key="1">
    <citation type="journal article" date="2019" name="Int. J. Syst. Evol. Microbiol.">
        <title>The Global Catalogue of Microorganisms (GCM) 10K type strain sequencing project: providing services to taxonomists for standard genome sequencing and annotation.</title>
        <authorList>
            <consortium name="The Broad Institute Genomics Platform"/>
            <consortium name="The Broad Institute Genome Sequencing Center for Infectious Disease"/>
            <person name="Wu L."/>
            <person name="Ma J."/>
        </authorList>
    </citation>
    <scope>NUCLEOTIDE SEQUENCE [LARGE SCALE GENOMIC DNA]</scope>
    <source>
        <strain evidence="13">CCUG 55585</strain>
    </source>
</reference>
<feature type="binding site" evidence="9">
    <location>
        <position position="157"/>
    </location>
    <ligand>
        <name>GTP</name>
        <dbReference type="ChEBI" id="CHEBI:37565"/>
    </ligand>
</feature>